<dbReference type="InterPro" id="IPR013096">
    <property type="entry name" value="Cupin_2"/>
</dbReference>
<gene>
    <name evidence="5" type="primary">btr_11</name>
    <name evidence="5" type="ORF">ERS852491_04725</name>
</gene>
<dbReference type="Gene3D" id="1.10.10.60">
    <property type="entry name" value="Homeodomain-like"/>
    <property type="match status" value="2"/>
</dbReference>
<dbReference type="InterPro" id="IPR037923">
    <property type="entry name" value="HTH-like"/>
</dbReference>
<dbReference type="SUPFAM" id="SSF51215">
    <property type="entry name" value="Regulatory protein AraC"/>
    <property type="match status" value="1"/>
</dbReference>
<dbReference type="EMBL" id="CYZU01000074">
    <property type="protein sequence ID" value="CUP27483.1"/>
    <property type="molecule type" value="Genomic_DNA"/>
</dbReference>
<dbReference type="STRING" id="39482.ERS852491_04725"/>
<evidence type="ECO:0000256" key="1">
    <source>
        <dbReference type="ARBA" id="ARBA00023015"/>
    </source>
</evidence>
<dbReference type="InterPro" id="IPR009057">
    <property type="entry name" value="Homeodomain-like_sf"/>
</dbReference>
<evidence type="ECO:0000313" key="5">
    <source>
        <dbReference type="EMBL" id="CUP27483.1"/>
    </source>
</evidence>
<dbReference type="InterPro" id="IPR020449">
    <property type="entry name" value="Tscrpt_reg_AraC-type_HTH"/>
</dbReference>
<keyword evidence="2" id="KW-0238">DNA-binding</keyword>
<dbReference type="GO" id="GO:0003700">
    <property type="term" value="F:DNA-binding transcription factor activity"/>
    <property type="evidence" value="ECO:0007669"/>
    <property type="project" value="InterPro"/>
</dbReference>
<dbReference type="AlphaFoldDB" id="A0A174LTT5"/>
<dbReference type="CDD" id="cd02208">
    <property type="entry name" value="cupin_RmlC-like"/>
    <property type="match status" value="1"/>
</dbReference>
<dbReference type="RefSeq" id="WP_055155155.1">
    <property type="nucleotide sequence ID" value="NZ_CYZU01000074.1"/>
</dbReference>
<keyword evidence="3" id="KW-0804">Transcription</keyword>
<dbReference type="InterPro" id="IPR018060">
    <property type="entry name" value="HTH_AraC"/>
</dbReference>
<keyword evidence="1" id="KW-0805">Transcription regulation</keyword>
<evidence type="ECO:0000313" key="6">
    <source>
        <dbReference type="Proteomes" id="UP000095544"/>
    </source>
</evidence>
<evidence type="ECO:0000259" key="4">
    <source>
        <dbReference type="PROSITE" id="PS01124"/>
    </source>
</evidence>
<evidence type="ECO:0000256" key="2">
    <source>
        <dbReference type="ARBA" id="ARBA00023125"/>
    </source>
</evidence>
<dbReference type="PANTHER" id="PTHR43280">
    <property type="entry name" value="ARAC-FAMILY TRANSCRIPTIONAL REGULATOR"/>
    <property type="match status" value="1"/>
</dbReference>
<dbReference type="PANTHER" id="PTHR43280:SF2">
    <property type="entry name" value="HTH-TYPE TRANSCRIPTIONAL REGULATOR EXSA"/>
    <property type="match status" value="1"/>
</dbReference>
<evidence type="ECO:0000256" key="3">
    <source>
        <dbReference type="ARBA" id="ARBA00023163"/>
    </source>
</evidence>
<reference evidence="5 6" key="1">
    <citation type="submission" date="2015-09" db="EMBL/GenBank/DDBJ databases">
        <authorList>
            <consortium name="Pathogen Informatics"/>
        </authorList>
    </citation>
    <scope>NUCLEOTIDE SEQUENCE [LARGE SCALE GENOMIC DNA]</scope>
    <source>
        <strain evidence="5 6">2789STDY5834876</strain>
    </source>
</reference>
<dbReference type="SMART" id="SM00342">
    <property type="entry name" value="HTH_ARAC"/>
    <property type="match status" value="1"/>
</dbReference>
<dbReference type="Pfam" id="PF12833">
    <property type="entry name" value="HTH_18"/>
    <property type="match status" value="1"/>
</dbReference>
<dbReference type="InterPro" id="IPR014710">
    <property type="entry name" value="RmlC-like_jellyroll"/>
</dbReference>
<dbReference type="Proteomes" id="UP000095544">
    <property type="component" value="Unassembled WGS sequence"/>
</dbReference>
<name>A0A174LTT5_9FIRM</name>
<dbReference type="Pfam" id="PF07883">
    <property type="entry name" value="Cupin_2"/>
    <property type="match status" value="1"/>
</dbReference>
<accession>A0A174LTT5</accession>
<proteinExistence type="predicted"/>
<dbReference type="SUPFAM" id="SSF46689">
    <property type="entry name" value="Homeodomain-like"/>
    <property type="match status" value="2"/>
</dbReference>
<dbReference type="PROSITE" id="PS01124">
    <property type="entry name" value="HTH_ARAC_FAMILY_2"/>
    <property type="match status" value="1"/>
</dbReference>
<sequence>MREAIKEERNYNPFELAVSVLDNTVDMQEHRLLLHWHQYIEFIYVLEGEGVLTIDLKDYKVVKGNLIVVSPSSLHGGTGADTNPLICKVILADVEMLMGNLKDKIAKRYLSPMLNQTIKIIPIIESGTPLYRETAILFDQVLEKWNKQDDGYELYIKGYLIQMLAALFEAKHYRESAGRSTIKEIEQMKRLIRFIEEHYSEPLSVERLAQFTGYNRYYFMHFFKMHTGYTVTQYLNLKRTEYAARMLAEQDWSISEISERTGYQDVSYFIRVFAKRYGITPLVYRKRIRSEIEETLFACPQEAVHETPVFLR</sequence>
<organism evidence="5 6">
    <name type="scientific">Faecalicatena contorta</name>
    <dbReference type="NCBI Taxonomy" id="39482"/>
    <lineage>
        <taxon>Bacteria</taxon>
        <taxon>Bacillati</taxon>
        <taxon>Bacillota</taxon>
        <taxon>Clostridia</taxon>
        <taxon>Lachnospirales</taxon>
        <taxon>Lachnospiraceae</taxon>
        <taxon>Faecalicatena</taxon>
    </lineage>
</organism>
<dbReference type="PRINTS" id="PR00032">
    <property type="entry name" value="HTHARAC"/>
</dbReference>
<feature type="domain" description="HTH araC/xylS-type" evidence="4">
    <location>
        <begin position="189"/>
        <end position="287"/>
    </location>
</feature>
<protein>
    <submittedName>
        <fullName evidence="5">Bacillibactin transport regulator</fullName>
    </submittedName>
</protein>
<dbReference type="Gene3D" id="2.60.120.10">
    <property type="entry name" value="Jelly Rolls"/>
    <property type="match status" value="1"/>
</dbReference>
<dbReference type="GO" id="GO:0043565">
    <property type="term" value="F:sequence-specific DNA binding"/>
    <property type="evidence" value="ECO:0007669"/>
    <property type="project" value="InterPro"/>
</dbReference>